<evidence type="ECO:0000256" key="6">
    <source>
        <dbReference type="ARBA" id="ARBA00009541"/>
    </source>
</evidence>
<evidence type="ECO:0000256" key="2">
    <source>
        <dbReference type="ARBA" id="ARBA00001936"/>
    </source>
</evidence>
<keyword evidence="13" id="KW-0464">Manganese</keyword>
<evidence type="ECO:0000256" key="4">
    <source>
        <dbReference type="ARBA" id="ARBA00001947"/>
    </source>
</evidence>
<keyword evidence="13" id="KW-0862">Zinc</keyword>
<comment type="cofactor">
    <cofactor evidence="3">
        <name>Co(2+)</name>
        <dbReference type="ChEBI" id="CHEBI:48828"/>
    </cofactor>
</comment>
<evidence type="ECO:0000256" key="3">
    <source>
        <dbReference type="ARBA" id="ARBA00001941"/>
    </source>
</evidence>
<proteinExistence type="inferred from homology"/>
<keyword evidence="8 10" id="KW-0479">Metal-binding</keyword>
<dbReference type="OrthoDB" id="1645589at2"/>
<dbReference type="PROSITE" id="PS01086">
    <property type="entry name" value="RIBUL_P_3_EPIMER_2"/>
    <property type="match status" value="1"/>
</dbReference>
<gene>
    <name evidence="10 15" type="primary">rpe</name>
    <name evidence="15" type="ordered locus">COPRO5265_0366</name>
</gene>
<comment type="cofactor">
    <cofactor evidence="10 13">
        <name>a divalent metal cation</name>
        <dbReference type="ChEBI" id="CHEBI:60240"/>
    </cofactor>
    <text evidence="10 13">Binds 1 divalent metal cation per subunit.</text>
</comment>
<dbReference type="EC" id="5.1.3.1" evidence="7 10"/>
<dbReference type="Proteomes" id="UP000001732">
    <property type="component" value="Chromosome"/>
</dbReference>
<name>B5Y7I5_COPPD</name>
<evidence type="ECO:0000256" key="5">
    <source>
        <dbReference type="ARBA" id="ARBA00001954"/>
    </source>
</evidence>
<evidence type="ECO:0000256" key="8">
    <source>
        <dbReference type="ARBA" id="ARBA00022723"/>
    </source>
</evidence>
<dbReference type="GO" id="GO:0006098">
    <property type="term" value="P:pentose-phosphate shunt"/>
    <property type="evidence" value="ECO:0007669"/>
    <property type="project" value="UniProtKB-UniRule"/>
</dbReference>
<dbReference type="GO" id="GO:0046872">
    <property type="term" value="F:metal ion binding"/>
    <property type="evidence" value="ECO:0007669"/>
    <property type="project" value="UniProtKB-UniRule"/>
</dbReference>
<evidence type="ECO:0000256" key="11">
    <source>
        <dbReference type="PIRNR" id="PIRNR001461"/>
    </source>
</evidence>
<feature type="binding site" evidence="10 14">
    <location>
        <begin position="141"/>
        <end position="144"/>
    </location>
    <ligand>
        <name>substrate</name>
    </ligand>
</feature>
<evidence type="ECO:0000256" key="12">
    <source>
        <dbReference type="PIRSR" id="PIRSR001461-1"/>
    </source>
</evidence>
<keyword evidence="10 11" id="KW-0119">Carbohydrate metabolism</keyword>
<dbReference type="NCBIfam" id="TIGR01163">
    <property type="entry name" value="rpe"/>
    <property type="match status" value="1"/>
</dbReference>
<dbReference type="SUPFAM" id="SSF51366">
    <property type="entry name" value="Ribulose-phoshate binding barrel"/>
    <property type="match status" value="1"/>
</dbReference>
<dbReference type="PANTHER" id="PTHR11749">
    <property type="entry name" value="RIBULOSE-5-PHOSPHATE-3-EPIMERASE"/>
    <property type="match status" value="1"/>
</dbReference>
<evidence type="ECO:0000256" key="13">
    <source>
        <dbReference type="PIRSR" id="PIRSR001461-2"/>
    </source>
</evidence>
<feature type="binding site" evidence="14">
    <location>
        <position position="177"/>
    </location>
    <ligand>
        <name>substrate</name>
    </ligand>
</feature>
<dbReference type="Pfam" id="PF00834">
    <property type="entry name" value="Ribul_P_3_epim"/>
    <property type="match status" value="1"/>
</dbReference>
<dbReference type="InterPro" id="IPR026019">
    <property type="entry name" value="Ribul_P_3_epim"/>
</dbReference>
<dbReference type="NCBIfam" id="NF004076">
    <property type="entry name" value="PRK05581.1-4"/>
    <property type="match status" value="1"/>
</dbReference>
<dbReference type="GO" id="GO:0019323">
    <property type="term" value="P:pentose catabolic process"/>
    <property type="evidence" value="ECO:0007669"/>
    <property type="project" value="UniProtKB-UniRule"/>
</dbReference>
<dbReference type="InterPro" id="IPR011060">
    <property type="entry name" value="RibuloseP-bd_barrel"/>
</dbReference>
<feature type="binding site" evidence="10 13">
    <location>
        <position position="34"/>
    </location>
    <ligand>
        <name>a divalent metal cation</name>
        <dbReference type="ChEBI" id="CHEBI:60240"/>
    </ligand>
</feature>
<protein>
    <recommendedName>
        <fullName evidence="7 10">Ribulose-phosphate 3-epimerase</fullName>
        <ecNumber evidence="7 10">5.1.3.1</ecNumber>
    </recommendedName>
</protein>
<comment type="cofactor">
    <cofactor evidence="5">
        <name>Fe(2+)</name>
        <dbReference type="ChEBI" id="CHEBI:29033"/>
    </cofactor>
</comment>
<evidence type="ECO:0000313" key="15">
    <source>
        <dbReference type="EMBL" id="ACI18147.1"/>
    </source>
</evidence>
<organism evidence="15 16">
    <name type="scientific">Coprothermobacter proteolyticus (strain ATCC 35245 / DSM 5265 / OCM 4 / BT)</name>
    <dbReference type="NCBI Taxonomy" id="309798"/>
    <lineage>
        <taxon>Bacteria</taxon>
        <taxon>Pseudomonadati</taxon>
        <taxon>Coprothermobacterota</taxon>
        <taxon>Coprothermobacteria</taxon>
        <taxon>Coprothermobacterales</taxon>
        <taxon>Coprothermobacteraceae</taxon>
        <taxon>Coprothermobacter</taxon>
    </lineage>
</organism>
<dbReference type="STRING" id="309798.COPRO5265_0366"/>
<comment type="function">
    <text evidence="10">Catalyzes the reversible epimerization of D-ribulose 5-phosphate to D-xylulose 5-phosphate.</text>
</comment>
<sequence>MRKLVPSLLSADLWCLKDQLDVLKQYQVDTLHVDVMDGNFVPNISMGVPLVESLRKHSDFSLDVHLMIANPERFIETFREAGADLLTVHIEATYHIHRLIQQIRNVGCKAGVSLNPGTPLELIKPILHMVDLVLVMSVNPGFGGQDFLPETLSKVKMLHQWKQEREDYKYIVEVDGGINRSNVEQVLNAGAEWIVSGSGVFKGDLKTNLDQLNEILLKYN</sequence>
<reference evidence="16" key="1">
    <citation type="submission" date="2008-08" db="EMBL/GenBank/DDBJ databases">
        <title>The complete genome sequence of Coprothermobacter proteolyticus strain ATCC 5245 / DSM 5265 / BT.</title>
        <authorList>
            <person name="Dodson R.J."/>
            <person name="Durkin A.S."/>
            <person name="Wu M."/>
            <person name="Eisen J."/>
            <person name="Sutton G."/>
        </authorList>
    </citation>
    <scope>NUCLEOTIDE SEQUENCE [LARGE SCALE GENOMIC DNA]</scope>
    <source>
        <strain evidence="16">ATCC 35245 / DSM 5265 / OCM 4 / BT</strain>
    </source>
</reference>
<dbReference type="AlphaFoldDB" id="B5Y7I5"/>
<comment type="pathway">
    <text evidence="10">Carbohydrate degradation.</text>
</comment>
<feature type="binding site" evidence="10 13">
    <location>
        <position position="32"/>
    </location>
    <ligand>
        <name>a divalent metal cation</name>
        <dbReference type="ChEBI" id="CHEBI:60240"/>
    </ligand>
</feature>
<reference evidence="15 16" key="2">
    <citation type="journal article" date="2014" name="Genome Announc.">
        <title>Complete Genome Sequence of Coprothermobacter proteolyticus DSM 5265.</title>
        <authorList>
            <person name="Alexiev A."/>
            <person name="Coil D.A."/>
            <person name="Badger J.H."/>
            <person name="Enticknap J."/>
            <person name="Ward N."/>
            <person name="Robb F.T."/>
            <person name="Eisen J.A."/>
        </authorList>
    </citation>
    <scope>NUCLEOTIDE SEQUENCE [LARGE SCALE GENOMIC DNA]</scope>
    <source>
        <strain evidence="16">ATCC 35245 / DSM 5265 / OCM 4 / BT</strain>
    </source>
</reference>
<comment type="cofactor">
    <cofactor evidence="2">
        <name>Mn(2+)</name>
        <dbReference type="ChEBI" id="CHEBI:29035"/>
    </cofactor>
</comment>
<feature type="binding site" evidence="10 14">
    <location>
        <begin position="197"/>
        <end position="198"/>
    </location>
    <ligand>
        <name>substrate</name>
    </ligand>
</feature>
<evidence type="ECO:0000256" key="10">
    <source>
        <dbReference type="HAMAP-Rule" id="MF_02227"/>
    </source>
</evidence>
<dbReference type="PROSITE" id="PS01085">
    <property type="entry name" value="RIBUL_P_3_EPIMER_1"/>
    <property type="match status" value="1"/>
</dbReference>
<dbReference type="CDD" id="cd00429">
    <property type="entry name" value="RPE"/>
    <property type="match status" value="1"/>
</dbReference>
<dbReference type="InterPro" id="IPR000056">
    <property type="entry name" value="Ribul_P_3_epim-like"/>
</dbReference>
<keyword evidence="16" id="KW-1185">Reference proteome</keyword>
<dbReference type="HAMAP" id="MF_02227">
    <property type="entry name" value="RPE"/>
    <property type="match status" value="1"/>
</dbReference>
<dbReference type="HOGENOM" id="CLU_054856_2_1_9"/>
<dbReference type="RefSeq" id="WP_012544797.1">
    <property type="nucleotide sequence ID" value="NC_011295.1"/>
</dbReference>
<keyword evidence="9 10" id="KW-0413">Isomerase</keyword>
<dbReference type="GO" id="GO:0005737">
    <property type="term" value="C:cytoplasm"/>
    <property type="evidence" value="ECO:0007669"/>
    <property type="project" value="UniProtKB-ARBA"/>
</dbReference>
<evidence type="ECO:0000256" key="14">
    <source>
        <dbReference type="PIRSR" id="PIRSR001461-3"/>
    </source>
</evidence>
<evidence type="ECO:0000256" key="1">
    <source>
        <dbReference type="ARBA" id="ARBA00001782"/>
    </source>
</evidence>
<dbReference type="KEGG" id="cpo:COPRO5265_0366"/>
<evidence type="ECO:0000256" key="7">
    <source>
        <dbReference type="ARBA" id="ARBA00013188"/>
    </source>
</evidence>
<comment type="catalytic activity">
    <reaction evidence="1 10 11">
        <text>D-ribulose 5-phosphate = D-xylulose 5-phosphate</text>
        <dbReference type="Rhea" id="RHEA:13677"/>
        <dbReference type="ChEBI" id="CHEBI:57737"/>
        <dbReference type="ChEBI" id="CHEBI:58121"/>
        <dbReference type="EC" id="5.1.3.1"/>
    </reaction>
</comment>
<feature type="active site" description="Proton acceptor" evidence="10 12">
    <location>
        <position position="34"/>
    </location>
</feature>
<evidence type="ECO:0000313" key="16">
    <source>
        <dbReference type="Proteomes" id="UP000001732"/>
    </source>
</evidence>
<dbReference type="Gene3D" id="3.20.20.70">
    <property type="entry name" value="Aldolase class I"/>
    <property type="match status" value="1"/>
</dbReference>
<feature type="binding site" evidence="10 14">
    <location>
        <position position="65"/>
    </location>
    <ligand>
        <name>substrate</name>
    </ligand>
</feature>
<dbReference type="PIRSF" id="PIRSF001461">
    <property type="entry name" value="RPE"/>
    <property type="match status" value="1"/>
</dbReference>
<keyword evidence="13" id="KW-0170">Cobalt</keyword>
<dbReference type="EMBL" id="CP001145">
    <property type="protein sequence ID" value="ACI18147.1"/>
    <property type="molecule type" value="Genomic_DNA"/>
</dbReference>
<feature type="binding site" evidence="10">
    <location>
        <begin position="175"/>
        <end position="177"/>
    </location>
    <ligand>
        <name>substrate</name>
    </ligand>
</feature>
<accession>B5Y7I5</accession>
<dbReference type="eggNOG" id="COG0036">
    <property type="taxonomic scope" value="Bacteria"/>
</dbReference>
<feature type="binding site" evidence="10 13">
    <location>
        <position position="175"/>
    </location>
    <ligand>
        <name>a divalent metal cation</name>
        <dbReference type="ChEBI" id="CHEBI:60240"/>
    </ligand>
</feature>
<dbReference type="InterPro" id="IPR013785">
    <property type="entry name" value="Aldolase_TIM"/>
</dbReference>
<comment type="similarity">
    <text evidence="6 10 11">Belongs to the ribulose-phosphate 3-epimerase family.</text>
</comment>
<feature type="active site" description="Proton donor" evidence="10 12">
    <location>
        <position position="175"/>
    </location>
</feature>
<feature type="binding site" evidence="10 13">
    <location>
        <position position="65"/>
    </location>
    <ligand>
        <name>a divalent metal cation</name>
        <dbReference type="ChEBI" id="CHEBI:60240"/>
    </ligand>
</feature>
<feature type="binding site" evidence="10 14">
    <location>
        <position position="7"/>
    </location>
    <ligand>
        <name>substrate</name>
    </ligand>
</feature>
<dbReference type="GO" id="GO:0004750">
    <property type="term" value="F:D-ribulose-phosphate 3-epimerase activity"/>
    <property type="evidence" value="ECO:0007669"/>
    <property type="project" value="UniProtKB-UniRule"/>
</dbReference>
<dbReference type="FunFam" id="3.20.20.70:FF:000004">
    <property type="entry name" value="Ribulose-phosphate 3-epimerase"/>
    <property type="match status" value="1"/>
</dbReference>
<comment type="cofactor">
    <cofactor evidence="4">
        <name>Zn(2+)</name>
        <dbReference type="ChEBI" id="CHEBI:29105"/>
    </cofactor>
</comment>
<evidence type="ECO:0000256" key="9">
    <source>
        <dbReference type="ARBA" id="ARBA00023235"/>
    </source>
</evidence>